<dbReference type="EMBL" id="CAJNOQ010011889">
    <property type="protein sequence ID" value="CAF1287298.1"/>
    <property type="molecule type" value="Genomic_DNA"/>
</dbReference>
<dbReference type="Proteomes" id="UP000682733">
    <property type="component" value="Unassembled WGS sequence"/>
</dbReference>
<evidence type="ECO:0000313" key="3">
    <source>
        <dbReference type="EMBL" id="CAF1287298.1"/>
    </source>
</evidence>
<name>A0A815CGY2_9BILA</name>
<protein>
    <submittedName>
        <fullName evidence="3">Uncharacterized protein</fullName>
    </submittedName>
</protein>
<organism evidence="3 6">
    <name type="scientific">Didymodactylos carnosus</name>
    <dbReference type="NCBI Taxonomy" id="1234261"/>
    <lineage>
        <taxon>Eukaryota</taxon>
        <taxon>Metazoa</taxon>
        <taxon>Spiralia</taxon>
        <taxon>Gnathifera</taxon>
        <taxon>Rotifera</taxon>
        <taxon>Eurotatoria</taxon>
        <taxon>Bdelloidea</taxon>
        <taxon>Philodinida</taxon>
        <taxon>Philodinidae</taxon>
        <taxon>Didymodactylos</taxon>
    </lineage>
</organism>
<evidence type="ECO:0000313" key="2">
    <source>
        <dbReference type="EMBL" id="CAF1115162.1"/>
    </source>
</evidence>
<evidence type="ECO:0000313" key="5">
    <source>
        <dbReference type="EMBL" id="CAF4089695.1"/>
    </source>
</evidence>
<dbReference type="Proteomes" id="UP000677228">
    <property type="component" value="Unassembled WGS sequence"/>
</dbReference>
<dbReference type="AlphaFoldDB" id="A0A815CGY2"/>
<reference evidence="3" key="1">
    <citation type="submission" date="2021-02" db="EMBL/GenBank/DDBJ databases">
        <authorList>
            <person name="Nowell W R."/>
        </authorList>
    </citation>
    <scope>NUCLEOTIDE SEQUENCE</scope>
</reference>
<dbReference type="EMBL" id="CAJOBC010030900">
    <property type="protein sequence ID" value="CAF4089695.1"/>
    <property type="molecule type" value="Genomic_DNA"/>
</dbReference>
<dbReference type="Proteomes" id="UP000681722">
    <property type="component" value="Unassembled WGS sequence"/>
</dbReference>
<dbReference type="OrthoDB" id="10043296at2759"/>
<dbReference type="EMBL" id="CAJNOK010010413">
    <property type="protein sequence ID" value="CAF1115162.1"/>
    <property type="molecule type" value="Genomic_DNA"/>
</dbReference>
<dbReference type="EMBL" id="CAJOBA010014774">
    <property type="protein sequence ID" value="CAF3885205.1"/>
    <property type="molecule type" value="Genomic_DNA"/>
</dbReference>
<sequence length="140" mass="16024">MSSFHLPPGETTSKQAKNRKNREKKRLRNQTFQNQYPPFDGAKTPIIHHITKENSISLTDSLIVKAHRTSRYRSDTERQRGTNEPALIQIEFVDNSTSPTVIIVKFSHLPLPSSTVFSKIKTLLSTIFDDGNNFLAWDKK</sequence>
<dbReference type="Proteomes" id="UP000663829">
    <property type="component" value="Unassembled WGS sequence"/>
</dbReference>
<proteinExistence type="predicted"/>
<evidence type="ECO:0000256" key="1">
    <source>
        <dbReference type="SAM" id="MobiDB-lite"/>
    </source>
</evidence>
<comment type="caution">
    <text evidence="3">The sequence shown here is derived from an EMBL/GenBank/DDBJ whole genome shotgun (WGS) entry which is preliminary data.</text>
</comment>
<evidence type="ECO:0000313" key="4">
    <source>
        <dbReference type="EMBL" id="CAF3885205.1"/>
    </source>
</evidence>
<accession>A0A815CGY2</accession>
<feature type="region of interest" description="Disordered" evidence="1">
    <location>
        <begin position="1"/>
        <end position="44"/>
    </location>
</feature>
<evidence type="ECO:0000313" key="6">
    <source>
        <dbReference type="Proteomes" id="UP000663829"/>
    </source>
</evidence>
<keyword evidence="6" id="KW-1185">Reference proteome</keyword>
<feature type="compositionally biased region" description="Basic residues" evidence="1">
    <location>
        <begin position="16"/>
        <end position="28"/>
    </location>
</feature>
<gene>
    <name evidence="3" type="ORF">GPM918_LOCUS27854</name>
    <name evidence="2" type="ORF">OVA965_LOCUS19923</name>
    <name evidence="5" type="ORF">SRO942_LOCUS28262</name>
    <name evidence="4" type="ORF">TMI583_LOCUS20142</name>
</gene>